<accession>A0A143BM54</accession>
<keyword evidence="4 7" id="KW-0378">Hydrolase</keyword>
<dbReference type="CDD" id="cd00412">
    <property type="entry name" value="pyrophosphatase"/>
    <property type="match status" value="1"/>
</dbReference>
<dbReference type="eggNOG" id="COG0221">
    <property type="taxonomic scope" value="Bacteria"/>
</dbReference>
<feature type="binding site" evidence="7">
    <location>
        <position position="142"/>
    </location>
    <ligand>
        <name>substrate</name>
    </ligand>
</feature>
<dbReference type="SUPFAM" id="SSF50324">
    <property type="entry name" value="Inorganic pyrophosphatase"/>
    <property type="match status" value="1"/>
</dbReference>
<comment type="subunit">
    <text evidence="7">Homohexamer.</text>
</comment>
<dbReference type="PANTHER" id="PTHR10286">
    <property type="entry name" value="INORGANIC PYROPHOSPHATASE"/>
    <property type="match status" value="1"/>
</dbReference>
<keyword evidence="3 7" id="KW-0479">Metal-binding</keyword>
<evidence type="ECO:0000256" key="3">
    <source>
        <dbReference type="ARBA" id="ARBA00022723"/>
    </source>
</evidence>
<dbReference type="PROSITE" id="PS00387">
    <property type="entry name" value="PPASE"/>
    <property type="match status" value="1"/>
</dbReference>
<comment type="cofactor">
    <cofactor evidence="1 7">
        <name>Mg(2+)</name>
        <dbReference type="ChEBI" id="CHEBI:18420"/>
    </cofactor>
</comment>
<feature type="binding site" evidence="7">
    <location>
        <position position="32"/>
    </location>
    <ligand>
        <name>substrate</name>
    </ligand>
</feature>
<dbReference type="OrthoDB" id="5187599at2"/>
<feature type="binding site" evidence="7">
    <location>
        <position position="73"/>
    </location>
    <ligand>
        <name>Mg(2+)</name>
        <dbReference type="ChEBI" id="CHEBI:18420"/>
        <label>1</label>
    </ligand>
</feature>
<dbReference type="STRING" id="1379270.GEMMAAP_13325"/>
<dbReference type="GO" id="GO:0005737">
    <property type="term" value="C:cytoplasm"/>
    <property type="evidence" value="ECO:0007669"/>
    <property type="project" value="UniProtKB-SubCell"/>
</dbReference>
<proteinExistence type="inferred from homology"/>
<dbReference type="RefSeq" id="WP_026848779.1">
    <property type="nucleotide sequence ID" value="NZ_CP011454.1"/>
</dbReference>
<dbReference type="KEGG" id="gph:GEMMAAP_13325"/>
<dbReference type="InterPro" id="IPR036649">
    <property type="entry name" value="Pyrophosphatase_sf"/>
</dbReference>
<dbReference type="HAMAP" id="MF_00209">
    <property type="entry name" value="Inorganic_PPase"/>
    <property type="match status" value="1"/>
</dbReference>
<feature type="binding site" evidence="7">
    <location>
        <position position="68"/>
    </location>
    <ligand>
        <name>Mg(2+)</name>
        <dbReference type="ChEBI" id="CHEBI:18420"/>
        <label>1</label>
    </ligand>
</feature>
<feature type="binding site" evidence="7">
    <location>
        <position position="58"/>
    </location>
    <ligand>
        <name>substrate</name>
    </ligand>
</feature>
<evidence type="ECO:0000256" key="6">
    <source>
        <dbReference type="ARBA" id="ARBA00047820"/>
    </source>
</evidence>
<dbReference type="GO" id="GO:0000287">
    <property type="term" value="F:magnesium ion binding"/>
    <property type="evidence" value="ECO:0007669"/>
    <property type="project" value="UniProtKB-UniRule"/>
</dbReference>
<keyword evidence="2 7" id="KW-0963">Cytoplasm</keyword>
<evidence type="ECO:0000256" key="5">
    <source>
        <dbReference type="ARBA" id="ARBA00022842"/>
    </source>
</evidence>
<dbReference type="GO" id="GO:0006796">
    <property type="term" value="P:phosphate-containing compound metabolic process"/>
    <property type="evidence" value="ECO:0007669"/>
    <property type="project" value="InterPro"/>
</dbReference>
<sequence>MLHNPWHDIAPGYAPPEQVTAIIEIPSGSRNKYELDKDTGHFKLDRVLYSAVHYPGDYGFIPRTLHEDGDPLDVLVKINEPTFPGCQINARPIGVLMMLDKGEPDDKILAVPADDPYYSDVFDIADLSPHYLKEVEHFFQIYKDLEGKRMEIMGWRKSQEAMVIVTESIVRYADKYGTR</sequence>
<comment type="similarity">
    <text evidence="7">Belongs to the PPase family.</text>
</comment>
<dbReference type="AlphaFoldDB" id="A0A143BM54"/>
<evidence type="ECO:0000256" key="7">
    <source>
        <dbReference type="HAMAP-Rule" id="MF_00209"/>
    </source>
</evidence>
<evidence type="ECO:0000313" key="9">
    <source>
        <dbReference type="Proteomes" id="UP000076404"/>
    </source>
</evidence>
<feature type="binding site" evidence="7">
    <location>
        <position position="73"/>
    </location>
    <ligand>
        <name>Mg(2+)</name>
        <dbReference type="ChEBI" id="CHEBI:18420"/>
        <label>2</label>
    </ligand>
</feature>
<comment type="catalytic activity">
    <reaction evidence="6 7">
        <text>diphosphate + H2O = 2 phosphate + H(+)</text>
        <dbReference type="Rhea" id="RHEA:24576"/>
        <dbReference type="ChEBI" id="CHEBI:15377"/>
        <dbReference type="ChEBI" id="CHEBI:15378"/>
        <dbReference type="ChEBI" id="CHEBI:33019"/>
        <dbReference type="ChEBI" id="CHEBI:43474"/>
        <dbReference type="EC" id="3.6.1.1"/>
    </reaction>
</comment>
<dbReference type="Gene3D" id="3.90.80.10">
    <property type="entry name" value="Inorganic pyrophosphatase"/>
    <property type="match status" value="1"/>
</dbReference>
<dbReference type="GO" id="GO:0004427">
    <property type="term" value="F:inorganic diphosphate phosphatase activity"/>
    <property type="evidence" value="ECO:0007669"/>
    <property type="project" value="UniProtKB-UniRule"/>
</dbReference>
<dbReference type="EC" id="3.6.1.1" evidence="7"/>
<comment type="subcellular location">
    <subcellularLocation>
        <location evidence="7">Cytoplasm</location>
    </subcellularLocation>
</comment>
<evidence type="ECO:0000256" key="1">
    <source>
        <dbReference type="ARBA" id="ARBA00001946"/>
    </source>
</evidence>
<dbReference type="InterPro" id="IPR008162">
    <property type="entry name" value="Pyrophosphatase"/>
</dbReference>
<protein>
    <recommendedName>
        <fullName evidence="7">Inorganic pyrophosphatase</fullName>
        <ecNumber evidence="7">3.6.1.1</ecNumber>
    </recommendedName>
    <alternativeName>
        <fullName evidence="7">Pyrophosphate phospho-hydrolase</fullName>
        <shortName evidence="7">PPase</shortName>
    </alternativeName>
</protein>
<dbReference type="EMBL" id="CP011454">
    <property type="protein sequence ID" value="AMW05524.1"/>
    <property type="molecule type" value="Genomic_DNA"/>
</dbReference>
<dbReference type="FunFam" id="3.90.80.10:FF:000003">
    <property type="entry name" value="Inorganic pyrophosphatase"/>
    <property type="match status" value="1"/>
</dbReference>
<evidence type="ECO:0000256" key="2">
    <source>
        <dbReference type="ARBA" id="ARBA00022490"/>
    </source>
</evidence>
<organism evidence="8 9">
    <name type="scientific">Gemmatimonas phototrophica</name>
    <dbReference type="NCBI Taxonomy" id="1379270"/>
    <lineage>
        <taxon>Bacteria</taxon>
        <taxon>Pseudomonadati</taxon>
        <taxon>Gemmatimonadota</taxon>
        <taxon>Gemmatimonadia</taxon>
        <taxon>Gemmatimonadales</taxon>
        <taxon>Gemmatimonadaceae</taxon>
        <taxon>Gemmatimonas</taxon>
    </lineage>
</organism>
<feature type="binding site" evidence="7">
    <location>
        <position position="105"/>
    </location>
    <ligand>
        <name>Mg(2+)</name>
        <dbReference type="ChEBI" id="CHEBI:18420"/>
        <label>1</label>
    </ligand>
</feature>
<gene>
    <name evidence="7" type="primary">ppa</name>
    <name evidence="8" type="ORF">GEMMAAP_13325</name>
</gene>
<evidence type="ECO:0000256" key="4">
    <source>
        <dbReference type="ARBA" id="ARBA00022801"/>
    </source>
</evidence>
<comment type="function">
    <text evidence="7">Catalyzes the hydrolysis of inorganic pyrophosphate (PPi) forming two phosphate ions.</text>
</comment>
<dbReference type="Pfam" id="PF00719">
    <property type="entry name" value="Pyrophosphatase"/>
    <property type="match status" value="1"/>
</dbReference>
<reference evidence="8 9" key="2">
    <citation type="journal article" date="2016" name="Environ. Microbiol. Rep.">
        <title>Metagenomic evidence for the presence of phototrophic Gemmatimonadetes bacteria in diverse environments.</title>
        <authorList>
            <person name="Zeng Y."/>
            <person name="Baumbach J."/>
            <person name="Barbosa E.G."/>
            <person name="Azevedo V."/>
            <person name="Zhang C."/>
            <person name="Koblizek M."/>
        </authorList>
    </citation>
    <scope>NUCLEOTIDE SEQUENCE [LARGE SCALE GENOMIC DNA]</scope>
    <source>
        <strain evidence="8 9">AP64</strain>
    </source>
</reference>
<keyword evidence="5 7" id="KW-0460">Magnesium</keyword>
<dbReference type="Proteomes" id="UP000076404">
    <property type="component" value="Chromosome"/>
</dbReference>
<name>A0A143BM54_9BACT</name>
<keyword evidence="9" id="KW-1185">Reference proteome</keyword>
<evidence type="ECO:0000313" key="8">
    <source>
        <dbReference type="EMBL" id="AMW05524.1"/>
    </source>
</evidence>
<feature type="binding site" evidence="7">
    <location>
        <position position="46"/>
    </location>
    <ligand>
        <name>substrate</name>
    </ligand>
</feature>
<reference evidence="8 9" key="1">
    <citation type="journal article" date="2014" name="Proc. Natl. Acad. Sci. U.S.A.">
        <title>Functional type 2 photosynthetic reaction centers found in the rare bacterial phylum Gemmatimonadetes.</title>
        <authorList>
            <person name="Zeng Y."/>
            <person name="Feng F."/>
            <person name="Medova H."/>
            <person name="Dean J."/>
            <person name="Koblizek M."/>
        </authorList>
    </citation>
    <scope>NUCLEOTIDE SEQUENCE [LARGE SCALE GENOMIC DNA]</scope>
    <source>
        <strain evidence="8 9">AP64</strain>
    </source>
</reference>